<sequence length="107" mass="11745">MPRPDEPGEWIGSVAVATAGTGPDQAEAFTFLVAPADLLGRGDIVDGRIMLQRIATPTSLFCLRDGRRVCLPGEHLSVHRNNELVLWKEKWPQEPKCARPIPVGLFS</sequence>
<reference evidence="1 2" key="1">
    <citation type="submission" date="2017-11" db="EMBL/GenBank/DDBJ databases">
        <title>Bradyrhizobium forestalis sp. nov., an efficient nitrogen-fixing bacterium isolated from nodules of forest legume species in the Amazon.</title>
        <authorList>
            <person name="Costa E.M."/>
            <person name="Guimaraes A."/>
            <person name="Carvalho T.S."/>
            <person name="Rodrigues T.L."/>
            <person name="Ribeiro P.R.A."/>
            <person name="Lebbe L."/>
            <person name="Willems A."/>
            <person name="Moreira F.M.S."/>
        </authorList>
    </citation>
    <scope>NUCLEOTIDE SEQUENCE [LARGE SCALE GENOMIC DNA]</scope>
    <source>
        <strain evidence="1 2">INPA54B</strain>
    </source>
</reference>
<dbReference type="Proteomes" id="UP000231194">
    <property type="component" value="Unassembled WGS sequence"/>
</dbReference>
<protein>
    <submittedName>
        <fullName evidence="1">Uncharacterized protein</fullName>
    </submittedName>
</protein>
<keyword evidence="2" id="KW-1185">Reference proteome</keyword>
<dbReference type="AlphaFoldDB" id="A0A2M8R7G5"/>
<comment type="caution">
    <text evidence="1">The sequence shown here is derived from an EMBL/GenBank/DDBJ whole genome shotgun (WGS) entry which is preliminary data.</text>
</comment>
<evidence type="ECO:0000313" key="2">
    <source>
        <dbReference type="Proteomes" id="UP000231194"/>
    </source>
</evidence>
<organism evidence="1 2">
    <name type="scientific">Bradyrhizobium forestalis</name>
    <dbReference type="NCBI Taxonomy" id="1419263"/>
    <lineage>
        <taxon>Bacteria</taxon>
        <taxon>Pseudomonadati</taxon>
        <taxon>Pseudomonadota</taxon>
        <taxon>Alphaproteobacteria</taxon>
        <taxon>Hyphomicrobiales</taxon>
        <taxon>Nitrobacteraceae</taxon>
        <taxon>Bradyrhizobium</taxon>
    </lineage>
</organism>
<dbReference type="EMBL" id="PGVG01000014">
    <property type="protein sequence ID" value="PJG53773.1"/>
    <property type="molecule type" value="Genomic_DNA"/>
</dbReference>
<proteinExistence type="predicted"/>
<accession>A0A2M8R7G5</accession>
<evidence type="ECO:0000313" key="1">
    <source>
        <dbReference type="EMBL" id="PJG53773.1"/>
    </source>
</evidence>
<name>A0A2M8R7G5_9BRAD</name>
<gene>
    <name evidence="1" type="ORF">CVM73_18780</name>
</gene>